<dbReference type="SUPFAM" id="SSF51197">
    <property type="entry name" value="Clavaminate synthase-like"/>
    <property type="match status" value="1"/>
</dbReference>
<reference evidence="2 3" key="1">
    <citation type="journal article" date="2024" name="Commun. Biol.">
        <title>Comparative genomic analysis of thermophilic fungi reveals convergent evolutionary adaptations and gene losses.</title>
        <authorList>
            <person name="Steindorff A.S."/>
            <person name="Aguilar-Pontes M.V."/>
            <person name="Robinson A.J."/>
            <person name="Andreopoulos B."/>
            <person name="LaButti K."/>
            <person name="Kuo A."/>
            <person name="Mondo S."/>
            <person name="Riley R."/>
            <person name="Otillar R."/>
            <person name="Haridas S."/>
            <person name="Lipzen A."/>
            <person name="Grimwood J."/>
            <person name="Schmutz J."/>
            <person name="Clum A."/>
            <person name="Reid I.D."/>
            <person name="Moisan M.C."/>
            <person name="Butler G."/>
            <person name="Nguyen T.T.M."/>
            <person name="Dewar K."/>
            <person name="Conant G."/>
            <person name="Drula E."/>
            <person name="Henrissat B."/>
            <person name="Hansel C."/>
            <person name="Singer S."/>
            <person name="Hutchinson M.I."/>
            <person name="de Vries R.P."/>
            <person name="Natvig D.O."/>
            <person name="Powell A.J."/>
            <person name="Tsang A."/>
            <person name="Grigoriev I.V."/>
        </authorList>
    </citation>
    <scope>NUCLEOTIDE SEQUENCE [LARGE SCALE GENOMIC DNA]</scope>
    <source>
        <strain evidence="2 3">ATCC 24622</strain>
    </source>
</reference>
<evidence type="ECO:0000313" key="2">
    <source>
        <dbReference type="EMBL" id="KAL1835295.1"/>
    </source>
</evidence>
<dbReference type="Pfam" id="PF14226">
    <property type="entry name" value="DIOX_N"/>
    <property type="match status" value="1"/>
</dbReference>
<keyword evidence="3" id="KW-1185">Reference proteome</keyword>
<gene>
    <name evidence="2" type="ORF">VTK73DRAFT_5811</name>
</gene>
<dbReference type="Proteomes" id="UP001586593">
    <property type="component" value="Unassembled WGS sequence"/>
</dbReference>
<evidence type="ECO:0000259" key="1">
    <source>
        <dbReference type="Pfam" id="PF14226"/>
    </source>
</evidence>
<name>A0ABR3V0F1_9PEZI</name>
<dbReference type="Gene3D" id="2.60.120.330">
    <property type="entry name" value="B-lactam Antibiotic, Isopenicillin N Synthase, Chain"/>
    <property type="match status" value="1"/>
</dbReference>
<dbReference type="InterPro" id="IPR027443">
    <property type="entry name" value="IPNS-like_sf"/>
</dbReference>
<evidence type="ECO:0000313" key="3">
    <source>
        <dbReference type="Proteomes" id="UP001586593"/>
    </source>
</evidence>
<organism evidence="2 3">
    <name type="scientific">Phialemonium thermophilum</name>
    <dbReference type="NCBI Taxonomy" id="223376"/>
    <lineage>
        <taxon>Eukaryota</taxon>
        <taxon>Fungi</taxon>
        <taxon>Dikarya</taxon>
        <taxon>Ascomycota</taxon>
        <taxon>Pezizomycotina</taxon>
        <taxon>Sordariomycetes</taxon>
        <taxon>Sordariomycetidae</taxon>
        <taxon>Cephalothecales</taxon>
        <taxon>Cephalothecaceae</taxon>
        <taxon>Phialemonium</taxon>
    </lineage>
</organism>
<dbReference type="InterPro" id="IPR026992">
    <property type="entry name" value="DIOX_N"/>
</dbReference>
<proteinExistence type="predicted"/>
<dbReference type="EMBL" id="JAZHXJ010003257">
    <property type="protein sequence ID" value="KAL1835295.1"/>
    <property type="molecule type" value="Genomic_DNA"/>
</dbReference>
<feature type="domain" description="Non-haem dioxygenase N-terminal" evidence="1">
    <location>
        <begin position="88"/>
        <end position="162"/>
    </location>
</feature>
<comment type="caution">
    <text evidence="2">The sequence shown here is derived from an EMBL/GenBank/DDBJ whole genome shotgun (WGS) entry which is preliminary data.</text>
</comment>
<sequence length="170" mass="19371">MSPARRLPRTASVADMPGTIIDRYEQVPETKEDLDWAELITLDLSLFDRPGGKAELVKQLDHAVRHVGMREPADSWIPPRPPHPADAQAGFFYVKNLHISQEEVDRQFALGREFYALPLEEKLKYHSRADLDRGEYNGYRPAGQRIVGNGIKDNVQVYNIPKCTRESHPP</sequence>
<accession>A0ABR3V0F1</accession>
<protein>
    <recommendedName>
        <fullName evidence="1">Non-haem dioxygenase N-terminal domain-containing protein</fullName>
    </recommendedName>
</protein>